<keyword evidence="4" id="KW-0862">Zinc</keyword>
<evidence type="ECO:0000256" key="3">
    <source>
        <dbReference type="ARBA" id="ARBA00022723"/>
    </source>
</evidence>
<evidence type="ECO:0000256" key="2">
    <source>
        <dbReference type="ARBA" id="ARBA00006217"/>
    </source>
</evidence>
<comment type="cofactor">
    <cofactor evidence="1">
        <name>Zn(2+)</name>
        <dbReference type="ChEBI" id="CHEBI:29105"/>
    </cofactor>
</comment>
<sequence>MGRKMGQGNFPVDAFADVLGANKEYVANFKYSELTGRAAKGLAIVTCMDSRINPLSVGGMKSGDAKILRNAGARVTEDVLRTLVLATYLLGVDRILVMPHTDCRMASATEEEIHAHIEKEFGVDTSSLEFRTVNDQKAALAIDVGRVRSYPLLRDGVIVGGAIYDVKTGTITPIDC</sequence>
<dbReference type="AlphaFoldDB" id="A0A6J7HUE5"/>
<evidence type="ECO:0000256" key="1">
    <source>
        <dbReference type="ARBA" id="ARBA00001947"/>
    </source>
</evidence>
<proteinExistence type="inferred from homology"/>
<evidence type="ECO:0000256" key="4">
    <source>
        <dbReference type="ARBA" id="ARBA00022833"/>
    </source>
</evidence>
<dbReference type="GO" id="GO:0004089">
    <property type="term" value="F:carbonate dehydratase activity"/>
    <property type="evidence" value="ECO:0007669"/>
    <property type="project" value="InterPro"/>
</dbReference>
<dbReference type="Gene3D" id="3.40.1050.10">
    <property type="entry name" value="Carbonic anhydrase"/>
    <property type="match status" value="1"/>
</dbReference>
<dbReference type="EMBL" id="CAFBMS010000066">
    <property type="protein sequence ID" value="CAB4923352.1"/>
    <property type="molecule type" value="Genomic_DNA"/>
</dbReference>
<name>A0A6J7HUE5_9ZZZZ</name>
<dbReference type="PANTHER" id="PTHR43175">
    <property type="entry name" value="CARBONIC ANHYDRASE"/>
    <property type="match status" value="1"/>
</dbReference>
<dbReference type="SUPFAM" id="SSF53056">
    <property type="entry name" value="beta-carbonic anhydrase, cab"/>
    <property type="match status" value="1"/>
</dbReference>
<protein>
    <submittedName>
        <fullName evidence="5">Unannotated protein</fullName>
    </submittedName>
</protein>
<dbReference type="PANTHER" id="PTHR43175:SF3">
    <property type="entry name" value="CARBON DISULFIDE HYDROLASE"/>
    <property type="match status" value="1"/>
</dbReference>
<gene>
    <name evidence="5" type="ORF">UFOPK3614_00985</name>
</gene>
<dbReference type="InterPro" id="IPR036874">
    <property type="entry name" value="Carbonic_anhydrase_sf"/>
</dbReference>
<dbReference type="SMART" id="SM00947">
    <property type="entry name" value="Pro_CA"/>
    <property type="match status" value="1"/>
</dbReference>
<dbReference type="InterPro" id="IPR001765">
    <property type="entry name" value="Carbonic_anhydrase"/>
</dbReference>
<organism evidence="5">
    <name type="scientific">freshwater metagenome</name>
    <dbReference type="NCBI Taxonomy" id="449393"/>
    <lineage>
        <taxon>unclassified sequences</taxon>
        <taxon>metagenomes</taxon>
        <taxon>ecological metagenomes</taxon>
    </lineage>
</organism>
<comment type="similarity">
    <text evidence="2">Belongs to the beta-class carbonic anhydrase family.</text>
</comment>
<dbReference type="GO" id="GO:0008270">
    <property type="term" value="F:zinc ion binding"/>
    <property type="evidence" value="ECO:0007669"/>
    <property type="project" value="InterPro"/>
</dbReference>
<evidence type="ECO:0000313" key="5">
    <source>
        <dbReference type="EMBL" id="CAB4923352.1"/>
    </source>
</evidence>
<dbReference type="CDD" id="cd03379">
    <property type="entry name" value="beta_CA_cladeD"/>
    <property type="match status" value="1"/>
</dbReference>
<reference evidence="5" key="1">
    <citation type="submission" date="2020-05" db="EMBL/GenBank/DDBJ databases">
        <authorList>
            <person name="Chiriac C."/>
            <person name="Salcher M."/>
            <person name="Ghai R."/>
            <person name="Kavagutti S V."/>
        </authorList>
    </citation>
    <scope>NUCLEOTIDE SEQUENCE</scope>
</reference>
<dbReference type="Pfam" id="PF00484">
    <property type="entry name" value="Pro_CA"/>
    <property type="match status" value="1"/>
</dbReference>
<accession>A0A6J7HUE5</accession>
<keyword evidence="3" id="KW-0479">Metal-binding</keyword>